<dbReference type="RefSeq" id="WP_056942673.1">
    <property type="nucleotide sequence ID" value="NZ_AZCX01000005.1"/>
</dbReference>
<evidence type="ECO:0000256" key="3">
    <source>
        <dbReference type="ARBA" id="ARBA00022475"/>
    </source>
</evidence>
<dbReference type="PANTHER" id="PTHR42771:SF10">
    <property type="entry name" value="FERRICHROME TRANSPORT ATP-BINDING PROTEIN FHUC"/>
    <property type="match status" value="1"/>
</dbReference>
<evidence type="ECO:0000256" key="4">
    <source>
        <dbReference type="ARBA" id="ARBA00022496"/>
    </source>
</evidence>
<dbReference type="InterPro" id="IPR051535">
    <property type="entry name" value="Siderophore_ABC-ATPase"/>
</dbReference>
<dbReference type="PATRIC" id="fig|1302272.5.peg.2211"/>
<gene>
    <name evidence="11" type="ORF">FC96_GL002162</name>
</gene>
<reference evidence="11 12" key="1">
    <citation type="journal article" date="2015" name="Genome Announc.">
        <title>Expanding the biotechnology potential of lactobacilli through comparative genomics of 213 strains and associated genera.</title>
        <authorList>
            <person name="Sun Z."/>
            <person name="Harris H.M."/>
            <person name="McCann A."/>
            <person name="Guo C."/>
            <person name="Argimon S."/>
            <person name="Zhang W."/>
            <person name="Yang X."/>
            <person name="Jeffery I.B."/>
            <person name="Cooney J.C."/>
            <person name="Kagawa T.F."/>
            <person name="Liu W."/>
            <person name="Song Y."/>
            <person name="Salvetti E."/>
            <person name="Wrobel A."/>
            <person name="Rasinkangas P."/>
            <person name="Parkhill J."/>
            <person name="Rea M.C."/>
            <person name="O'Sullivan O."/>
            <person name="Ritari J."/>
            <person name="Douillard F.P."/>
            <person name="Paul Ross R."/>
            <person name="Yang R."/>
            <person name="Briner A.E."/>
            <person name="Felis G.E."/>
            <person name="de Vos W.M."/>
            <person name="Barrangou R."/>
            <person name="Klaenhammer T.R."/>
            <person name="Caufield P.W."/>
            <person name="Cui Y."/>
            <person name="Zhang H."/>
            <person name="O'Toole P.W."/>
        </authorList>
    </citation>
    <scope>NUCLEOTIDE SEQUENCE [LARGE SCALE GENOMIC DNA]</scope>
    <source>
        <strain evidence="11 12">JCM 15530</strain>
    </source>
</reference>
<dbReference type="GO" id="GO:0006826">
    <property type="term" value="P:iron ion transport"/>
    <property type="evidence" value="ECO:0007669"/>
    <property type="project" value="UniProtKB-KW"/>
</dbReference>
<dbReference type="InterPro" id="IPR027417">
    <property type="entry name" value="P-loop_NTPase"/>
</dbReference>
<evidence type="ECO:0000256" key="1">
    <source>
        <dbReference type="ARBA" id="ARBA00004202"/>
    </source>
</evidence>
<evidence type="ECO:0000256" key="2">
    <source>
        <dbReference type="ARBA" id="ARBA00022448"/>
    </source>
</evidence>
<dbReference type="GO" id="GO:0005886">
    <property type="term" value="C:plasma membrane"/>
    <property type="evidence" value="ECO:0007669"/>
    <property type="project" value="UniProtKB-SubCell"/>
</dbReference>
<dbReference type="InterPro" id="IPR003439">
    <property type="entry name" value="ABC_transporter-like_ATP-bd"/>
</dbReference>
<dbReference type="EMBL" id="AZCX01000005">
    <property type="protein sequence ID" value="KRK47957.1"/>
    <property type="molecule type" value="Genomic_DNA"/>
</dbReference>
<keyword evidence="5" id="KW-0547">Nucleotide-binding</keyword>
<organism evidence="11 12">
    <name type="scientific">Secundilactobacillus kimchicus JCM 15530</name>
    <dbReference type="NCBI Taxonomy" id="1302272"/>
    <lineage>
        <taxon>Bacteria</taxon>
        <taxon>Bacillati</taxon>
        <taxon>Bacillota</taxon>
        <taxon>Bacilli</taxon>
        <taxon>Lactobacillales</taxon>
        <taxon>Lactobacillaceae</taxon>
        <taxon>Secundilactobacillus</taxon>
    </lineage>
</organism>
<dbReference type="InterPro" id="IPR017871">
    <property type="entry name" value="ABC_transporter-like_CS"/>
</dbReference>
<keyword evidence="3" id="KW-1003">Cell membrane</keyword>
<dbReference type="PROSITE" id="PS50893">
    <property type="entry name" value="ABC_TRANSPORTER_2"/>
    <property type="match status" value="1"/>
</dbReference>
<dbReference type="Proteomes" id="UP000050911">
    <property type="component" value="Unassembled WGS sequence"/>
</dbReference>
<evidence type="ECO:0000256" key="7">
    <source>
        <dbReference type="ARBA" id="ARBA00023004"/>
    </source>
</evidence>
<proteinExistence type="predicted"/>
<name>A0A0R1HMF4_9LACO</name>
<protein>
    <submittedName>
        <fullName evidence="11">Iron-chelate-transporting ATPase</fullName>
    </submittedName>
</protein>
<dbReference type="Pfam" id="PF00005">
    <property type="entry name" value="ABC_tran"/>
    <property type="match status" value="1"/>
</dbReference>
<dbReference type="InterPro" id="IPR003593">
    <property type="entry name" value="AAA+_ATPase"/>
</dbReference>
<keyword evidence="7" id="KW-0408">Iron</keyword>
<dbReference type="OrthoDB" id="9787851at2"/>
<comment type="subcellular location">
    <subcellularLocation>
        <location evidence="1">Cell membrane</location>
        <topology evidence="1">Peripheral membrane protein</topology>
    </subcellularLocation>
</comment>
<evidence type="ECO:0000256" key="9">
    <source>
        <dbReference type="ARBA" id="ARBA00023136"/>
    </source>
</evidence>
<keyword evidence="6" id="KW-0067">ATP-binding</keyword>
<dbReference type="GO" id="GO:0005524">
    <property type="term" value="F:ATP binding"/>
    <property type="evidence" value="ECO:0007669"/>
    <property type="project" value="UniProtKB-KW"/>
</dbReference>
<keyword evidence="12" id="KW-1185">Reference proteome</keyword>
<dbReference type="FunFam" id="3.40.50.300:FF:000134">
    <property type="entry name" value="Iron-enterobactin ABC transporter ATP-binding protein"/>
    <property type="match status" value="1"/>
</dbReference>
<comment type="caution">
    <text evidence="11">The sequence shown here is derived from an EMBL/GenBank/DDBJ whole genome shotgun (WGS) entry which is preliminary data.</text>
</comment>
<dbReference type="STRING" id="1302272.FC96_GL002162"/>
<dbReference type="Gene3D" id="3.40.50.300">
    <property type="entry name" value="P-loop containing nucleotide triphosphate hydrolases"/>
    <property type="match status" value="1"/>
</dbReference>
<evidence type="ECO:0000256" key="5">
    <source>
        <dbReference type="ARBA" id="ARBA00022741"/>
    </source>
</evidence>
<dbReference type="PROSITE" id="PS00211">
    <property type="entry name" value="ABC_TRANSPORTER_1"/>
    <property type="match status" value="1"/>
</dbReference>
<keyword evidence="8" id="KW-0406">Ion transport</keyword>
<dbReference type="SUPFAM" id="SSF52540">
    <property type="entry name" value="P-loop containing nucleoside triphosphate hydrolases"/>
    <property type="match status" value="1"/>
</dbReference>
<feature type="domain" description="ABC transporter" evidence="10">
    <location>
        <begin position="1"/>
        <end position="235"/>
    </location>
</feature>
<evidence type="ECO:0000256" key="6">
    <source>
        <dbReference type="ARBA" id="ARBA00022840"/>
    </source>
</evidence>
<accession>A0A0R1HMF4</accession>
<evidence type="ECO:0000313" key="12">
    <source>
        <dbReference type="Proteomes" id="UP000050911"/>
    </source>
</evidence>
<evidence type="ECO:0000256" key="8">
    <source>
        <dbReference type="ARBA" id="ARBA00023065"/>
    </source>
</evidence>
<keyword evidence="2" id="KW-0813">Transport</keyword>
<dbReference type="GO" id="GO:0016887">
    <property type="term" value="F:ATP hydrolysis activity"/>
    <property type="evidence" value="ECO:0007669"/>
    <property type="project" value="InterPro"/>
</dbReference>
<dbReference type="AlphaFoldDB" id="A0A0R1HMF4"/>
<keyword evidence="4" id="KW-0410">Iron transport</keyword>
<dbReference type="PANTHER" id="PTHR42771">
    <property type="entry name" value="IRON(3+)-HYDROXAMATE IMPORT ATP-BINDING PROTEIN FHUC"/>
    <property type="match status" value="1"/>
</dbReference>
<sequence length="264" mass="29199">MELKRVSYSYPGGQPLINEFTASIPETGILAIIGPNGAGKSTILNLLSGELTPTSGQVLLNGTPVSEMSTKARANQIAVVRQHNEVYDDLAVKDVVKMGRLAFHSLFSVVSDSEVAPFLEQTHLTDLADRQLSELSGGQQQRVWIAMALAQEPAVLLLDEPTTYLDIRYQVDLMNLVVQLQQEKQIAVIMVLHDMNQAFRVSHRIWLIKAGQLVKQGSPETLLDSALLSQTFDFPVRVVDVADYGRYVIQMPSGQETDNLRKLI</sequence>
<keyword evidence="9" id="KW-0472">Membrane</keyword>
<evidence type="ECO:0000259" key="10">
    <source>
        <dbReference type="PROSITE" id="PS50893"/>
    </source>
</evidence>
<evidence type="ECO:0000313" key="11">
    <source>
        <dbReference type="EMBL" id="KRK47957.1"/>
    </source>
</evidence>
<dbReference type="CDD" id="cd03214">
    <property type="entry name" value="ABC_Iron-Siderophores_B12_Hemin"/>
    <property type="match status" value="1"/>
</dbReference>
<dbReference type="SMART" id="SM00382">
    <property type="entry name" value="AAA"/>
    <property type="match status" value="1"/>
</dbReference>